<accession>A0A099T2A6</accession>
<dbReference type="InterPro" id="IPR029404">
    <property type="entry name" value="CDIN1"/>
</dbReference>
<comment type="subcellular location">
    <subcellularLocation>
        <location evidence="1">Cytoplasm</location>
    </subcellularLocation>
</comment>
<keyword evidence="2" id="KW-0963">Cytoplasm</keyword>
<evidence type="ECO:0000256" key="2">
    <source>
        <dbReference type="ARBA" id="ARBA00022490"/>
    </source>
</evidence>
<dbReference type="GO" id="GO:0005737">
    <property type="term" value="C:cytoplasm"/>
    <property type="evidence" value="ECO:0007669"/>
    <property type="project" value="UniProtKB-SubCell"/>
</dbReference>
<keyword evidence="4" id="KW-1185">Reference proteome</keyword>
<gene>
    <name evidence="3" type="ORF">LI82_03010</name>
</gene>
<evidence type="ECO:0000256" key="1">
    <source>
        <dbReference type="ARBA" id="ARBA00004496"/>
    </source>
</evidence>
<comment type="caution">
    <text evidence="3">The sequence shown here is derived from an EMBL/GenBank/DDBJ whole genome shotgun (WGS) entry which is preliminary data.</text>
</comment>
<sequence>MDKRTYLQIYENVNDPENIDDLALKFNEPAGVIAAILNQKIVSKVKRKMHSLQSKSRNYLYLWNKGISIIVLAKDNEVPATLMASVIIKELGYSKKYVLKHLDSLEDKRLAREITEAINEDHFFSPEAHKAQSIRGQMGEEIIEKWLKYKELGFSTEEDLREMGMQKTPDFLLDEPIYVGDVEILWIESKAMFGDEREHAHYLKKQFQYYERDYGTGMVIYWYGHLDSITMDGNIIRDHSFYRDSTPEINMDIEELLNSSI</sequence>
<organism evidence="3 4">
    <name type="scientific">Methanococcoides methylutens</name>
    <dbReference type="NCBI Taxonomy" id="2226"/>
    <lineage>
        <taxon>Archaea</taxon>
        <taxon>Methanobacteriati</taxon>
        <taxon>Methanobacteriota</taxon>
        <taxon>Stenosarchaea group</taxon>
        <taxon>Methanomicrobia</taxon>
        <taxon>Methanosarcinales</taxon>
        <taxon>Methanosarcinaceae</taxon>
        <taxon>Methanococcoides</taxon>
    </lineage>
</organism>
<dbReference type="PANTHER" id="PTHR31661:SF1">
    <property type="entry name" value="CDAN1-INTERACTING NUCLEASE 1"/>
    <property type="match status" value="1"/>
</dbReference>
<evidence type="ECO:0008006" key="5">
    <source>
        <dbReference type="Google" id="ProtNLM"/>
    </source>
</evidence>
<proteinExistence type="predicted"/>
<evidence type="ECO:0000313" key="3">
    <source>
        <dbReference type="EMBL" id="KGK99019.1"/>
    </source>
</evidence>
<dbReference type="AlphaFoldDB" id="A0A099T2A6"/>
<dbReference type="PANTHER" id="PTHR31661">
    <property type="entry name" value="SIMILAR TO CDNA SEQUENCE BC052040"/>
    <property type="match status" value="1"/>
</dbReference>
<protein>
    <recommendedName>
        <fullName evidence="5">TPD domain-containing protein</fullName>
    </recommendedName>
</protein>
<dbReference type="Proteomes" id="UP000029859">
    <property type="component" value="Unassembled WGS sequence"/>
</dbReference>
<dbReference type="Pfam" id="PF14811">
    <property type="entry name" value="TPD"/>
    <property type="match status" value="1"/>
</dbReference>
<reference evidence="3 4" key="1">
    <citation type="submission" date="2014-09" db="EMBL/GenBank/DDBJ databases">
        <title>Draft genome sequence of an obligately methylotrophic methanogen, Methanococcoides methylutens, isolated from marine sediment.</title>
        <authorList>
            <person name="Guan Y."/>
            <person name="Ngugi D.K."/>
            <person name="Blom J."/>
            <person name="Ali S."/>
            <person name="Ferry J.G."/>
            <person name="Stingl U."/>
        </authorList>
    </citation>
    <scope>NUCLEOTIDE SEQUENCE [LARGE SCALE GENOMIC DNA]</scope>
    <source>
        <strain evidence="3 4">DSM 2657</strain>
    </source>
</reference>
<dbReference type="RefSeq" id="WP_048193447.1">
    <property type="nucleotide sequence ID" value="NZ_CAAGSM010000002.1"/>
</dbReference>
<dbReference type="EMBL" id="JRHO01000009">
    <property type="protein sequence ID" value="KGK99019.1"/>
    <property type="molecule type" value="Genomic_DNA"/>
</dbReference>
<evidence type="ECO:0000313" key="4">
    <source>
        <dbReference type="Proteomes" id="UP000029859"/>
    </source>
</evidence>
<name>A0A099T2A6_METMT</name>
<dbReference type="OrthoDB" id="51604at2157"/>